<evidence type="ECO:0000256" key="2">
    <source>
        <dbReference type="SAM" id="SignalP"/>
    </source>
</evidence>
<dbReference type="EMBL" id="JAKNHQ010000007">
    <property type="protein sequence ID" value="MCG4610677.1"/>
    <property type="molecule type" value="Genomic_DNA"/>
</dbReference>
<feature type="domain" description="PepSY" evidence="3">
    <location>
        <begin position="63"/>
        <end position="124"/>
    </location>
</feature>
<accession>A0ABS9MIP5</accession>
<evidence type="ECO:0000313" key="5">
    <source>
        <dbReference type="Proteomes" id="UP001298681"/>
    </source>
</evidence>
<feature type="signal peptide" evidence="2">
    <location>
        <begin position="1"/>
        <end position="27"/>
    </location>
</feature>
<proteinExistence type="predicted"/>
<keyword evidence="5" id="KW-1185">Reference proteome</keyword>
<feature type="compositionally biased region" description="Low complexity" evidence="1">
    <location>
        <begin position="32"/>
        <end position="48"/>
    </location>
</feature>
<evidence type="ECO:0000256" key="1">
    <source>
        <dbReference type="SAM" id="MobiDB-lite"/>
    </source>
</evidence>
<dbReference type="Gene3D" id="3.10.450.40">
    <property type="match status" value="3"/>
</dbReference>
<evidence type="ECO:0000259" key="3">
    <source>
        <dbReference type="Pfam" id="PF03413"/>
    </source>
</evidence>
<feature type="domain" description="PepSY" evidence="3">
    <location>
        <begin position="183"/>
        <end position="244"/>
    </location>
</feature>
<dbReference type="RefSeq" id="WP_237966703.1">
    <property type="nucleotide sequence ID" value="NZ_JAKNHQ010000007.1"/>
</dbReference>
<gene>
    <name evidence="4" type="ORF">L0P57_06990</name>
</gene>
<sequence>MNRKHIWLAASALILSAVLFTGCGSSATDPTAGASSGAGVAPVGSPSSNLSAGMAGSASSDYITEQEAKEIALKNAGLAEEEVQFRKARLDYDDNRAQYDIEFLVGNEEYDYDIDATTGEILSMDRDIEDWAPSAQTNQETASSQAPAATGEAAPKKDASGDSSAKSSTSAAADTQTASGTYIGEEAAQKAALDHAGVSKDSVKFVRTHLERDDGRWKYEVEFYQDNTEYDYDIDAVSGEILSYDHDAEYYTAPSGTENSGNAALTADQAKQIALKHAGVVESDAQRLKVEQDRDDGRLLYEVEWDVGRTEYSYEIDANTGDILNYEKDVD</sequence>
<feature type="domain" description="PepSY" evidence="3">
    <location>
        <begin position="265"/>
        <end position="327"/>
    </location>
</feature>
<dbReference type="PROSITE" id="PS51257">
    <property type="entry name" value="PROKAR_LIPOPROTEIN"/>
    <property type="match status" value="1"/>
</dbReference>
<keyword evidence="2" id="KW-0732">Signal</keyword>
<feature type="region of interest" description="Disordered" evidence="1">
    <location>
        <begin position="135"/>
        <end position="177"/>
    </location>
</feature>
<organism evidence="4 5">
    <name type="scientific">Anaeromassilibacillus senegalensis</name>
    <dbReference type="NCBI Taxonomy" id="1673717"/>
    <lineage>
        <taxon>Bacteria</taxon>
        <taxon>Bacillati</taxon>
        <taxon>Bacillota</taxon>
        <taxon>Clostridia</taxon>
        <taxon>Eubacteriales</taxon>
        <taxon>Acutalibacteraceae</taxon>
        <taxon>Anaeromassilibacillus</taxon>
    </lineage>
</organism>
<dbReference type="Pfam" id="PF03413">
    <property type="entry name" value="PepSY"/>
    <property type="match status" value="3"/>
</dbReference>
<dbReference type="InterPro" id="IPR025711">
    <property type="entry name" value="PepSY"/>
</dbReference>
<reference evidence="4 5" key="1">
    <citation type="submission" date="2022-01" db="EMBL/GenBank/DDBJ databases">
        <title>Collection of gut derived symbiotic bacterial strains cultured from healthy donors.</title>
        <authorList>
            <person name="Lin H."/>
            <person name="Kohout C."/>
            <person name="Waligurski E."/>
            <person name="Pamer E.G."/>
        </authorList>
    </citation>
    <scope>NUCLEOTIDE SEQUENCE [LARGE SCALE GENOMIC DNA]</scope>
    <source>
        <strain evidence="4 5">DFI.7.58</strain>
    </source>
</reference>
<feature type="region of interest" description="Disordered" evidence="1">
    <location>
        <begin position="31"/>
        <end position="56"/>
    </location>
</feature>
<name>A0ABS9MIP5_9FIRM</name>
<feature type="compositionally biased region" description="Low complexity" evidence="1">
    <location>
        <begin position="161"/>
        <end position="177"/>
    </location>
</feature>
<comment type="caution">
    <text evidence="4">The sequence shown here is derived from an EMBL/GenBank/DDBJ whole genome shotgun (WGS) entry which is preliminary data.</text>
</comment>
<feature type="compositionally biased region" description="Polar residues" evidence="1">
    <location>
        <begin position="135"/>
        <end position="147"/>
    </location>
</feature>
<feature type="chain" id="PRO_5046193094" evidence="2">
    <location>
        <begin position="28"/>
        <end position="331"/>
    </location>
</feature>
<evidence type="ECO:0000313" key="4">
    <source>
        <dbReference type="EMBL" id="MCG4610677.1"/>
    </source>
</evidence>
<protein>
    <submittedName>
        <fullName evidence="4">PepSY domain-containing protein</fullName>
    </submittedName>
</protein>
<dbReference type="Proteomes" id="UP001298681">
    <property type="component" value="Unassembled WGS sequence"/>
</dbReference>